<dbReference type="Proteomes" id="UP000281553">
    <property type="component" value="Unassembled WGS sequence"/>
</dbReference>
<dbReference type="EMBL" id="UYRU01049151">
    <property type="protein sequence ID" value="VDN10441.1"/>
    <property type="molecule type" value="Genomic_DNA"/>
</dbReference>
<protein>
    <submittedName>
        <fullName evidence="2">Uncharacterized protein</fullName>
    </submittedName>
</protein>
<sequence>MPPINGTVENLANEALTNDVIPFMIGLGILGSLLLGLSATLIVLCILQRRRKNHKDYSQIESDSDSEAILLNQRPQSNRRKVNLKKKSVSDEQLLKETFLKETDAFKPLLRAKNAAPMIEVKNMDDYIPSTVVIPVQSVATPPAKVTEEGARVSENIEEKPCAELCQAESTTSDNTLSEALNYALLTNLVLTCRTYRVKNCNILTLILKFVLQAEKV</sequence>
<evidence type="ECO:0000313" key="3">
    <source>
        <dbReference type="Proteomes" id="UP000281553"/>
    </source>
</evidence>
<keyword evidence="1" id="KW-1133">Transmembrane helix</keyword>
<evidence type="ECO:0000256" key="1">
    <source>
        <dbReference type="SAM" id="Phobius"/>
    </source>
</evidence>
<name>A0A3P7LW52_DIBLA</name>
<keyword evidence="3" id="KW-1185">Reference proteome</keyword>
<dbReference type="AlphaFoldDB" id="A0A3P7LW52"/>
<reference evidence="2 3" key="1">
    <citation type="submission" date="2018-11" db="EMBL/GenBank/DDBJ databases">
        <authorList>
            <consortium name="Pathogen Informatics"/>
        </authorList>
    </citation>
    <scope>NUCLEOTIDE SEQUENCE [LARGE SCALE GENOMIC DNA]</scope>
</reference>
<accession>A0A3P7LW52</accession>
<gene>
    <name evidence="2" type="ORF">DILT_LOCUS6272</name>
</gene>
<feature type="transmembrane region" description="Helical" evidence="1">
    <location>
        <begin position="20"/>
        <end position="47"/>
    </location>
</feature>
<keyword evidence="1" id="KW-0472">Membrane</keyword>
<evidence type="ECO:0000313" key="2">
    <source>
        <dbReference type="EMBL" id="VDN10441.1"/>
    </source>
</evidence>
<proteinExistence type="predicted"/>
<keyword evidence="1" id="KW-0812">Transmembrane</keyword>
<organism evidence="2 3">
    <name type="scientific">Dibothriocephalus latus</name>
    <name type="common">Fish tapeworm</name>
    <name type="synonym">Diphyllobothrium latum</name>
    <dbReference type="NCBI Taxonomy" id="60516"/>
    <lineage>
        <taxon>Eukaryota</taxon>
        <taxon>Metazoa</taxon>
        <taxon>Spiralia</taxon>
        <taxon>Lophotrochozoa</taxon>
        <taxon>Platyhelminthes</taxon>
        <taxon>Cestoda</taxon>
        <taxon>Eucestoda</taxon>
        <taxon>Diphyllobothriidea</taxon>
        <taxon>Diphyllobothriidae</taxon>
        <taxon>Dibothriocephalus</taxon>
    </lineage>
</organism>